<dbReference type="GO" id="GO:0006313">
    <property type="term" value="P:DNA transposition"/>
    <property type="evidence" value="ECO:0007669"/>
    <property type="project" value="UniProtKB-UniRule"/>
</dbReference>
<reference evidence="15 16" key="1">
    <citation type="submission" date="2018-07" db="EMBL/GenBank/DDBJ databases">
        <title>Marsedoiliclastica nanhaica gen. nov. sp. nov., a novel marine hydrocarbonoclastic bacterium isolated from an in-situ enriched hydrocarbon-degrading consortium in deep-sea sediment.</title>
        <authorList>
            <person name="Dong C."/>
            <person name="Ma T."/>
            <person name="Liu R."/>
            <person name="Shao Z."/>
        </authorList>
    </citation>
    <scope>NUCLEOTIDE SEQUENCE [LARGE SCALE GENOMIC DNA]</scope>
    <source>
        <strain evidence="16">soil36-7</strain>
    </source>
</reference>
<dbReference type="Gene3D" id="1.10.443.10">
    <property type="entry name" value="Intergrase catalytic core"/>
    <property type="match status" value="1"/>
</dbReference>
<dbReference type="InterPro" id="IPR044068">
    <property type="entry name" value="CB"/>
</dbReference>
<evidence type="ECO:0000256" key="12">
    <source>
        <dbReference type="SAM" id="MobiDB-lite"/>
    </source>
</evidence>
<dbReference type="Pfam" id="PF02899">
    <property type="entry name" value="Phage_int_SAM_1"/>
    <property type="match status" value="1"/>
</dbReference>
<evidence type="ECO:0000256" key="2">
    <source>
        <dbReference type="ARBA" id="ARBA00006657"/>
    </source>
</evidence>
<dbReference type="InterPro" id="IPR002104">
    <property type="entry name" value="Integrase_catalytic"/>
</dbReference>
<comment type="similarity">
    <text evidence="2 11">Belongs to the 'phage' integrase family. XerC subfamily.</text>
</comment>
<proteinExistence type="inferred from homology"/>
<gene>
    <name evidence="11 15" type="primary">xerC</name>
    <name evidence="15" type="ORF">soil367_16270</name>
</gene>
<comment type="function">
    <text evidence="11">Site-specific tyrosine recombinase, which acts by catalyzing the cutting and rejoining of the recombining DNA molecules. The XerC-XerD complex is essential to convert dimers of the bacterial chromosome into monomers to permit their segregation at cell division. It also contributes to the segregational stability of plasmids.</text>
</comment>
<dbReference type="NCBIfam" id="NF001399">
    <property type="entry name" value="PRK00283.1"/>
    <property type="match status" value="1"/>
</dbReference>
<keyword evidence="8 11" id="KW-0238">DNA-binding</keyword>
<dbReference type="SUPFAM" id="SSF56349">
    <property type="entry name" value="DNA breaking-rejoining enzymes"/>
    <property type="match status" value="1"/>
</dbReference>
<dbReference type="Gene3D" id="1.10.150.130">
    <property type="match status" value="1"/>
</dbReference>
<evidence type="ECO:0000313" key="15">
    <source>
        <dbReference type="EMBL" id="QCF28000.1"/>
    </source>
</evidence>
<evidence type="ECO:0000256" key="11">
    <source>
        <dbReference type="HAMAP-Rule" id="MF_01808"/>
    </source>
</evidence>
<dbReference type="InterPro" id="IPR010998">
    <property type="entry name" value="Integrase_recombinase_N"/>
</dbReference>
<dbReference type="Proteomes" id="UP000298049">
    <property type="component" value="Chromosome"/>
</dbReference>
<dbReference type="InterPro" id="IPR004107">
    <property type="entry name" value="Integrase_SAM-like_N"/>
</dbReference>
<feature type="active site" evidence="11">
    <location>
        <position position="278"/>
    </location>
</feature>
<feature type="active site" description="O-(3'-phospho-DNA)-tyrosine intermediate" evidence="11">
    <location>
        <position position="287"/>
    </location>
</feature>
<feature type="active site" evidence="11">
    <location>
        <position position="255"/>
    </location>
</feature>
<evidence type="ECO:0000256" key="3">
    <source>
        <dbReference type="ARBA" id="ARBA00015804"/>
    </source>
</evidence>
<dbReference type="GO" id="GO:0005737">
    <property type="term" value="C:cytoplasm"/>
    <property type="evidence" value="ECO:0007669"/>
    <property type="project" value="UniProtKB-SubCell"/>
</dbReference>
<evidence type="ECO:0000256" key="7">
    <source>
        <dbReference type="ARBA" id="ARBA00022908"/>
    </source>
</evidence>
<dbReference type="InterPro" id="IPR013762">
    <property type="entry name" value="Integrase-like_cat_sf"/>
</dbReference>
<dbReference type="KEGG" id="hmi:soil367_16270"/>
<keyword evidence="16" id="KW-1185">Reference proteome</keyword>
<dbReference type="PANTHER" id="PTHR30349:SF81">
    <property type="entry name" value="TYROSINE RECOMBINASE XERC"/>
    <property type="match status" value="1"/>
</dbReference>
<name>A0A4V1D9A4_9ALTE</name>
<evidence type="ECO:0000256" key="1">
    <source>
        <dbReference type="ARBA" id="ARBA00004496"/>
    </source>
</evidence>
<feature type="active site" evidence="11">
    <location>
        <position position="158"/>
    </location>
</feature>
<evidence type="ECO:0000256" key="10">
    <source>
        <dbReference type="ARBA" id="ARBA00023306"/>
    </source>
</evidence>
<evidence type="ECO:0000313" key="16">
    <source>
        <dbReference type="Proteomes" id="UP000298049"/>
    </source>
</evidence>
<feature type="active site" evidence="11">
    <location>
        <position position="252"/>
    </location>
</feature>
<feature type="region of interest" description="Disordered" evidence="12">
    <location>
        <begin position="302"/>
        <end position="321"/>
    </location>
</feature>
<evidence type="ECO:0000256" key="9">
    <source>
        <dbReference type="ARBA" id="ARBA00023172"/>
    </source>
</evidence>
<evidence type="ECO:0000256" key="4">
    <source>
        <dbReference type="ARBA" id="ARBA00022490"/>
    </source>
</evidence>
<sequence>MTAESAANFAALVVAIEDFLLYLQREKRSSPHTCSNYQRDLRRLANYLADHGVSDWNELDLHCLRRFTASLARQHLSGRSIARQLSATRRLFVFLIREGRARDNPALDLRAPKHPRRLPAVIDVDSLSHMLDAPRAAEGPHEVRDRAIVELFYSSGLRLAELVGLDLPQLDLDAGEVMVTGKGNKRRLLPVGRAARAALAEWLALRPQWAGNADCQAVFLSQRGGRLQARSVQQRLALWGTTVGADRRLHPHLFRHSFASHLLESSSDLRAVQELLGHSDISTTQIYTHLDFQHLAQVYDRAHPRARRQSGSDQKPQARDE</sequence>
<dbReference type="AlphaFoldDB" id="A0A4V1D9A4"/>
<keyword evidence="9 11" id="KW-0233">DNA recombination</keyword>
<evidence type="ECO:0000256" key="8">
    <source>
        <dbReference type="ARBA" id="ARBA00023125"/>
    </source>
</evidence>
<keyword evidence="7 11" id="KW-0229">DNA integration</keyword>
<keyword evidence="6 11" id="KW-0159">Chromosome partition</keyword>
<dbReference type="GO" id="GO:0051301">
    <property type="term" value="P:cell division"/>
    <property type="evidence" value="ECO:0007669"/>
    <property type="project" value="UniProtKB-UniRule"/>
</dbReference>
<dbReference type="PANTHER" id="PTHR30349">
    <property type="entry name" value="PHAGE INTEGRASE-RELATED"/>
    <property type="match status" value="1"/>
</dbReference>
<dbReference type="EMBL" id="CP031093">
    <property type="protein sequence ID" value="QCF28000.1"/>
    <property type="molecule type" value="Genomic_DNA"/>
</dbReference>
<evidence type="ECO:0000256" key="6">
    <source>
        <dbReference type="ARBA" id="ARBA00022829"/>
    </source>
</evidence>
<dbReference type="GO" id="GO:0003677">
    <property type="term" value="F:DNA binding"/>
    <property type="evidence" value="ECO:0007669"/>
    <property type="project" value="UniProtKB-UniRule"/>
</dbReference>
<evidence type="ECO:0000259" key="13">
    <source>
        <dbReference type="PROSITE" id="PS51898"/>
    </source>
</evidence>
<dbReference type="GO" id="GO:0007059">
    <property type="term" value="P:chromosome segregation"/>
    <property type="evidence" value="ECO:0007669"/>
    <property type="project" value="UniProtKB-UniRule"/>
</dbReference>
<feature type="domain" description="Core-binding (CB)" evidence="14">
    <location>
        <begin position="10"/>
        <end position="96"/>
    </location>
</feature>
<comment type="subcellular location">
    <subcellularLocation>
        <location evidence="1 11">Cytoplasm</location>
    </subcellularLocation>
</comment>
<dbReference type="InterPro" id="IPR011931">
    <property type="entry name" value="Recomb_XerC"/>
</dbReference>
<keyword evidence="4 11" id="KW-0963">Cytoplasm</keyword>
<evidence type="ECO:0000259" key="14">
    <source>
        <dbReference type="PROSITE" id="PS51900"/>
    </source>
</evidence>
<dbReference type="PROSITE" id="PS51898">
    <property type="entry name" value="TYR_RECOMBINASE"/>
    <property type="match status" value="1"/>
</dbReference>
<organism evidence="15 16">
    <name type="scientific">Hydrocarboniclastica marina</name>
    <dbReference type="NCBI Taxonomy" id="2259620"/>
    <lineage>
        <taxon>Bacteria</taxon>
        <taxon>Pseudomonadati</taxon>
        <taxon>Pseudomonadota</taxon>
        <taxon>Gammaproteobacteria</taxon>
        <taxon>Alteromonadales</taxon>
        <taxon>Alteromonadaceae</taxon>
        <taxon>Hydrocarboniclastica</taxon>
    </lineage>
</organism>
<dbReference type="GO" id="GO:0009037">
    <property type="term" value="F:tyrosine-based site-specific recombinase activity"/>
    <property type="evidence" value="ECO:0007669"/>
    <property type="project" value="UniProtKB-UniRule"/>
</dbReference>
<dbReference type="InterPro" id="IPR023009">
    <property type="entry name" value="Tyrosine_recombinase_XerC/XerD"/>
</dbReference>
<dbReference type="HAMAP" id="MF_01808">
    <property type="entry name" value="Recomb_XerC_XerD"/>
    <property type="match status" value="1"/>
</dbReference>
<feature type="domain" description="Tyr recombinase" evidence="13">
    <location>
        <begin position="117"/>
        <end position="300"/>
    </location>
</feature>
<keyword evidence="10 11" id="KW-0131">Cell cycle</keyword>
<keyword evidence="5 11" id="KW-0132">Cell division</keyword>
<dbReference type="CDD" id="cd00798">
    <property type="entry name" value="INT_XerDC_C"/>
    <property type="match status" value="1"/>
</dbReference>
<dbReference type="InterPro" id="IPR050090">
    <property type="entry name" value="Tyrosine_recombinase_XerCD"/>
</dbReference>
<dbReference type="Pfam" id="PF00589">
    <property type="entry name" value="Phage_integrase"/>
    <property type="match status" value="1"/>
</dbReference>
<protein>
    <recommendedName>
        <fullName evidence="3 11">Tyrosine recombinase XerC</fullName>
    </recommendedName>
</protein>
<dbReference type="PROSITE" id="PS51900">
    <property type="entry name" value="CB"/>
    <property type="match status" value="1"/>
</dbReference>
<dbReference type="NCBIfam" id="TIGR02224">
    <property type="entry name" value="recomb_XerC"/>
    <property type="match status" value="1"/>
</dbReference>
<accession>A0A4V1D9A4</accession>
<dbReference type="InterPro" id="IPR011010">
    <property type="entry name" value="DNA_brk_join_enz"/>
</dbReference>
<dbReference type="OrthoDB" id="9801717at2"/>
<evidence type="ECO:0000256" key="5">
    <source>
        <dbReference type="ARBA" id="ARBA00022618"/>
    </source>
</evidence>
<comment type="subunit">
    <text evidence="11">Forms a cyclic heterotetrameric complex composed of two molecules of XerC and two molecules of XerD.</text>
</comment>
<feature type="active site" evidence="11">
    <location>
        <position position="182"/>
    </location>
</feature>